<dbReference type="Proteomes" id="UP001140217">
    <property type="component" value="Unassembled WGS sequence"/>
</dbReference>
<organism evidence="2 3">
    <name type="scientific">Coemansia javaensis</name>
    <dbReference type="NCBI Taxonomy" id="2761396"/>
    <lineage>
        <taxon>Eukaryota</taxon>
        <taxon>Fungi</taxon>
        <taxon>Fungi incertae sedis</taxon>
        <taxon>Zoopagomycota</taxon>
        <taxon>Kickxellomycotina</taxon>
        <taxon>Kickxellomycetes</taxon>
        <taxon>Kickxellales</taxon>
        <taxon>Kickxellaceae</taxon>
        <taxon>Coemansia</taxon>
    </lineage>
</organism>
<keyword evidence="3" id="KW-1185">Reference proteome</keyword>
<reference evidence="2" key="1">
    <citation type="submission" date="2022-07" db="EMBL/GenBank/DDBJ databases">
        <title>Phylogenomic reconstructions and comparative analyses of Kickxellomycotina fungi.</title>
        <authorList>
            <person name="Reynolds N.K."/>
            <person name="Stajich J.E."/>
            <person name="Barry K."/>
            <person name="Grigoriev I.V."/>
            <person name="Crous P."/>
            <person name="Smith M.E."/>
        </authorList>
    </citation>
    <scope>NUCLEOTIDE SEQUENCE</scope>
    <source>
        <strain evidence="2">NBRC 105414</strain>
    </source>
</reference>
<accession>A0A9W8HI68</accession>
<feature type="compositionally biased region" description="Low complexity" evidence="1">
    <location>
        <begin position="85"/>
        <end position="94"/>
    </location>
</feature>
<evidence type="ECO:0000313" key="3">
    <source>
        <dbReference type="Proteomes" id="UP001140217"/>
    </source>
</evidence>
<feature type="region of interest" description="Disordered" evidence="1">
    <location>
        <begin position="1"/>
        <end position="95"/>
    </location>
</feature>
<dbReference type="OrthoDB" id="5579849at2759"/>
<proteinExistence type="predicted"/>
<evidence type="ECO:0000313" key="2">
    <source>
        <dbReference type="EMBL" id="KAJ2782488.1"/>
    </source>
</evidence>
<feature type="region of interest" description="Disordered" evidence="1">
    <location>
        <begin position="184"/>
        <end position="232"/>
    </location>
</feature>
<comment type="caution">
    <text evidence="2">The sequence shown here is derived from an EMBL/GenBank/DDBJ whole genome shotgun (WGS) entry which is preliminary data.</text>
</comment>
<feature type="compositionally biased region" description="Low complexity" evidence="1">
    <location>
        <begin position="39"/>
        <end position="49"/>
    </location>
</feature>
<evidence type="ECO:0000256" key="1">
    <source>
        <dbReference type="SAM" id="MobiDB-lite"/>
    </source>
</evidence>
<dbReference type="EMBL" id="JANBUL010000071">
    <property type="protein sequence ID" value="KAJ2782488.1"/>
    <property type="molecule type" value="Genomic_DNA"/>
</dbReference>
<dbReference type="AlphaFoldDB" id="A0A9W8HI68"/>
<feature type="compositionally biased region" description="Polar residues" evidence="1">
    <location>
        <begin position="1"/>
        <end position="10"/>
    </location>
</feature>
<protein>
    <submittedName>
        <fullName evidence="2">Uncharacterized protein</fullName>
    </submittedName>
</protein>
<name>A0A9W8HI68_9FUNG</name>
<feature type="compositionally biased region" description="Low complexity" evidence="1">
    <location>
        <begin position="11"/>
        <end position="24"/>
    </location>
</feature>
<feature type="compositionally biased region" description="Low complexity" evidence="1">
    <location>
        <begin position="59"/>
        <end position="75"/>
    </location>
</feature>
<gene>
    <name evidence="2" type="ORF">H4R18_002240</name>
</gene>
<feature type="compositionally biased region" description="Low complexity" evidence="1">
    <location>
        <begin position="200"/>
        <end position="216"/>
    </location>
</feature>
<sequence>MESQGSDIEFSSSHPDSPGSDGSDTVLVGGHAGPEDPARGQQQPPQAAPSRKRTRAIESIDGYSSSSSSSSNNDGNNGGKDGDDGSSSSSSSDGADLEACIAEMVARRDQLRTRFKEWAQQVDSAAARLRSITDNALVNESMRLERILSDGKVRIDAIVADQNRIRDQLSSFVSMLSSAQSQIFGEGAPGADEDQHEPPARASARPARPGGRAADPAAKRPPRSRAAAKQGA</sequence>